<dbReference type="PRINTS" id="PR00379">
    <property type="entry name" value="INTEIN"/>
</dbReference>
<dbReference type="NCBIfam" id="TIGR01443">
    <property type="entry name" value="intein_Cterm"/>
    <property type="match status" value="1"/>
</dbReference>
<dbReference type="PROSITE" id="PS50818">
    <property type="entry name" value="INTEIN_C_TER"/>
    <property type="match status" value="1"/>
</dbReference>
<gene>
    <name evidence="4" type="ORF">MM415A01337_0007</name>
</gene>
<dbReference type="Pfam" id="PF01973">
    <property type="entry name" value="MptE-like"/>
    <property type="match status" value="1"/>
</dbReference>
<dbReference type="Pfam" id="PF14890">
    <property type="entry name" value="Intein_splicing"/>
    <property type="match status" value="1"/>
</dbReference>
<dbReference type="InterPro" id="IPR030934">
    <property type="entry name" value="Intein_C"/>
</dbReference>
<proteinExistence type="predicted"/>
<dbReference type="InterPro" id="IPR036844">
    <property type="entry name" value="Hint_dom_sf"/>
</dbReference>
<dbReference type="EMBL" id="MT142273">
    <property type="protein sequence ID" value="QJA77265.1"/>
    <property type="molecule type" value="Genomic_DNA"/>
</dbReference>
<dbReference type="SMART" id="SM00305">
    <property type="entry name" value="HintC"/>
    <property type="match status" value="1"/>
</dbReference>
<dbReference type="SUPFAM" id="SSF55608">
    <property type="entry name" value="Homing endonucleases"/>
    <property type="match status" value="1"/>
</dbReference>
<keyword evidence="2" id="KW-0651">Protein splicing</keyword>
<dbReference type="PROSITE" id="PS50819">
    <property type="entry name" value="INTEIN_ENDONUCLEASE"/>
    <property type="match status" value="1"/>
</dbReference>
<dbReference type="CDD" id="cd00081">
    <property type="entry name" value="Hint"/>
    <property type="match status" value="1"/>
</dbReference>
<dbReference type="PROSITE" id="PS50817">
    <property type="entry name" value="INTEIN_N_TER"/>
    <property type="match status" value="1"/>
</dbReference>
<reference evidence="4" key="1">
    <citation type="submission" date="2020-03" db="EMBL/GenBank/DDBJ databases">
        <title>The deep terrestrial virosphere.</title>
        <authorList>
            <person name="Holmfeldt K."/>
            <person name="Nilsson E."/>
            <person name="Simone D."/>
            <person name="Lopez-Fernandez M."/>
            <person name="Wu X."/>
            <person name="de Brujin I."/>
            <person name="Lundin D."/>
            <person name="Andersson A."/>
            <person name="Bertilsson S."/>
            <person name="Dopson M."/>
        </authorList>
    </citation>
    <scope>NUCLEOTIDE SEQUENCE</scope>
    <source>
        <strain evidence="4">MM415A01337</strain>
    </source>
</reference>
<evidence type="ECO:0000259" key="3">
    <source>
        <dbReference type="PROSITE" id="PS50819"/>
    </source>
</evidence>
<keyword evidence="1" id="KW-0068">Autocatalytic cleavage</keyword>
<dbReference type="Gene3D" id="3.10.28.10">
    <property type="entry name" value="Homing endonucleases"/>
    <property type="match status" value="1"/>
</dbReference>
<dbReference type="InterPro" id="IPR004042">
    <property type="entry name" value="Intein_endonuc_central"/>
</dbReference>
<dbReference type="InterPro" id="IPR027434">
    <property type="entry name" value="Homing_endonucl"/>
</dbReference>
<dbReference type="GO" id="GO:0004519">
    <property type="term" value="F:endonuclease activity"/>
    <property type="evidence" value="ECO:0007669"/>
    <property type="project" value="InterPro"/>
</dbReference>
<dbReference type="SUPFAM" id="SSF51294">
    <property type="entry name" value="Hedgehog/intein (Hint) domain"/>
    <property type="match status" value="2"/>
</dbReference>
<protein>
    <recommendedName>
        <fullName evidence="3">DOD-type homing endonuclease domain-containing protein</fullName>
    </recommendedName>
</protein>
<evidence type="ECO:0000313" key="4">
    <source>
        <dbReference type="EMBL" id="QJA77265.1"/>
    </source>
</evidence>
<dbReference type="InterPro" id="IPR006142">
    <property type="entry name" value="INTEIN"/>
</dbReference>
<accession>A0A6M3K6R7</accession>
<evidence type="ECO:0000256" key="2">
    <source>
        <dbReference type="ARBA" id="ARBA00023000"/>
    </source>
</evidence>
<name>A0A6M3K6R7_9ZZZZ</name>
<dbReference type="GO" id="GO:0016539">
    <property type="term" value="P:intein-mediated protein splicing"/>
    <property type="evidence" value="ECO:0007669"/>
    <property type="project" value="InterPro"/>
</dbReference>
<evidence type="ECO:0000256" key="1">
    <source>
        <dbReference type="ARBA" id="ARBA00022813"/>
    </source>
</evidence>
<dbReference type="InterPro" id="IPR003587">
    <property type="entry name" value="Hint_dom_N"/>
</dbReference>
<dbReference type="InterPro" id="IPR003586">
    <property type="entry name" value="Hint_dom_C"/>
</dbReference>
<feature type="domain" description="DOD-type homing endonuclease" evidence="3">
    <location>
        <begin position="440"/>
        <end position="575"/>
    </location>
</feature>
<organism evidence="4">
    <name type="scientific">viral metagenome</name>
    <dbReference type="NCBI Taxonomy" id="1070528"/>
    <lineage>
        <taxon>unclassified sequences</taxon>
        <taxon>metagenomes</taxon>
        <taxon>organismal metagenomes</taxon>
    </lineage>
</organism>
<dbReference type="InterPro" id="IPR006141">
    <property type="entry name" value="Intein_N"/>
</dbReference>
<dbReference type="AlphaFoldDB" id="A0A6M3K6R7"/>
<dbReference type="SMART" id="SM00306">
    <property type="entry name" value="HintN"/>
    <property type="match status" value="1"/>
</dbReference>
<sequence length="797" mass="91121">MKAKSVGDQGWDAFLNYMSKDVNLQPTIHERVQLGTFKTLLKMWMDNFGDNLPFIRVDKTVADMALPSPVMETESEYPQIKSSNIIKKDGINVKDPPLGSAIIVGRGPSLFEHKHCEMLANSGYKGMIVTSDGGFITLMEAGVIPDVVVCVDGAPIIKKYFDHPEVKKHGHKIKLVCATTINHEVYLTAKAAGMQIHWFSPIFDDERDIESFTRIQKLMTISEANIHGVPRLNSGGNCLTGDTLVMGNSHIFQINEALIGDKIWTFNPKNSVFEKSTITQVSPQGVNDVFELRTRTRILKATKNHRFLTLQTPKLTYHRLTILAQQLIREQRKKLKITRNFILEYCGINSLHTFKGIQLRKRRIHHSQLLLLLGCLKIPFSKELIEDSIKRSRKRILVWTHLCDIKIGDRIAILQKDPETEHRPFFVDGFGETTDDFMRIIGAFIGDGWLRLRKTGGGEISFAFPAFPREDKSRKKYIKLLEKTFHERVYTAPDNIGIYSKKLALMFSTLGLHKRAIKKTIPQWVFSLPNSQKMAFIEGLTDSDGHVTKEGEICFEFCNQKLVEELKALLICLGLRVDNVYCHIRKKNEFKGYVYINHKSWRVRITTHKRKRHNTRKYASPQFHRKRLGFSKSLAVDSVQSIKSVGKQEVFDISVEHNSNFIANGIVVHNSGACAWNVAMSVLKRSPVALIGIDLGYPESFPLEQTHYFKSVLEEAKGDVSIIKEAYPHYYHPTFKTNSYVDLVFNHYRLAFLELQKFTPPWYRLFGGTINCTESGTLFGPGINCMKLEQFLKEHKR</sequence>
<dbReference type="InterPro" id="IPR002826">
    <property type="entry name" value="MptE-like"/>
</dbReference>
<dbReference type="Gene3D" id="2.170.16.10">
    <property type="entry name" value="Hedgehog/Intein (Hint) domain"/>
    <property type="match status" value="2"/>
</dbReference>